<dbReference type="GO" id="GO:0043565">
    <property type="term" value="F:sequence-specific DNA binding"/>
    <property type="evidence" value="ECO:0007669"/>
    <property type="project" value="InterPro"/>
</dbReference>
<evidence type="ECO:0000259" key="4">
    <source>
        <dbReference type="PROSITE" id="PS01124"/>
    </source>
</evidence>
<keyword evidence="1" id="KW-0805">Transcription regulation</keyword>
<evidence type="ECO:0000313" key="5">
    <source>
        <dbReference type="EMBL" id="WNR42742.1"/>
    </source>
</evidence>
<dbReference type="Gene3D" id="2.60.120.10">
    <property type="entry name" value="Jelly Rolls"/>
    <property type="match status" value="1"/>
</dbReference>
<feature type="domain" description="HTH araC/xylS-type" evidence="4">
    <location>
        <begin position="207"/>
        <end position="305"/>
    </location>
</feature>
<keyword evidence="2" id="KW-0238">DNA-binding</keyword>
<name>A0AA96RL46_9BACL</name>
<dbReference type="Proteomes" id="UP001304650">
    <property type="component" value="Chromosome"/>
</dbReference>
<organism evidence="5 6">
    <name type="scientific">Paenibacillus roseopurpureus</name>
    <dbReference type="NCBI Taxonomy" id="2918901"/>
    <lineage>
        <taxon>Bacteria</taxon>
        <taxon>Bacillati</taxon>
        <taxon>Bacillota</taxon>
        <taxon>Bacilli</taxon>
        <taxon>Bacillales</taxon>
        <taxon>Paenibacillaceae</taxon>
        <taxon>Paenibacillus</taxon>
    </lineage>
</organism>
<dbReference type="PROSITE" id="PS01124">
    <property type="entry name" value="HTH_ARAC_FAMILY_2"/>
    <property type="match status" value="1"/>
</dbReference>
<dbReference type="InterPro" id="IPR037923">
    <property type="entry name" value="HTH-like"/>
</dbReference>
<dbReference type="InterPro" id="IPR014710">
    <property type="entry name" value="RmlC-like_jellyroll"/>
</dbReference>
<evidence type="ECO:0000256" key="3">
    <source>
        <dbReference type="ARBA" id="ARBA00023163"/>
    </source>
</evidence>
<dbReference type="EMBL" id="CP130319">
    <property type="protein sequence ID" value="WNR42742.1"/>
    <property type="molecule type" value="Genomic_DNA"/>
</dbReference>
<dbReference type="Pfam" id="PF02311">
    <property type="entry name" value="AraC_binding"/>
    <property type="match status" value="1"/>
</dbReference>
<dbReference type="AlphaFoldDB" id="A0AA96RL46"/>
<dbReference type="KEGG" id="proo:MJB10_16630"/>
<dbReference type="Gene3D" id="1.10.10.60">
    <property type="entry name" value="Homeodomain-like"/>
    <property type="match status" value="2"/>
</dbReference>
<proteinExistence type="predicted"/>
<dbReference type="InterPro" id="IPR018060">
    <property type="entry name" value="HTH_AraC"/>
</dbReference>
<dbReference type="GO" id="GO:0003700">
    <property type="term" value="F:DNA-binding transcription factor activity"/>
    <property type="evidence" value="ECO:0007669"/>
    <property type="project" value="InterPro"/>
</dbReference>
<dbReference type="PANTHER" id="PTHR43280:SF2">
    <property type="entry name" value="HTH-TYPE TRANSCRIPTIONAL REGULATOR EXSA"/>
    <property type="match status" value="1"/>
</dbReference>
<dbReference type="InterPro" id="IPR009057">
    <property type="entry name" value="Homeodomain-like_sf"/>
</dbReference>
<evidence type="ECO:0000256" key="2">
    <source>
        <dbReference type="ARBA" id="ARBA00023125"/>
    </source>
</evidence>
<dbReference type="PANTHER" id="PTHR43280">
    <property type="entry name" value="ARAC-FAMILY TRANSCRIPTIONAL REGULATOR"/>
    <property type="match status" value="1"/>
</dbReference>
<evidence type="ECO:0000313" key="6">
    <source>
        <dbReference type="Proteomes" id="UP001304650"/>
    </source>
</evidence>
<dbReference type="SUPFAM" id="SSF51215">
    <property type="entry name" value="Regulatory protein AraC"/>
    <property type="match status" value="1"/>
</dbReference>
<dbReference type="PROSITE" id="PS00041">
    <property type="entry name" value="HTH_ARAC_FAMILY_1"/>
    <property type="match status" value="1"/>
</dbReference>
<dbReference type="Pfam" id="PF12833">
    <property type="entry name" value="HTH_18"/>
    <property type="match status" value="1"/>
</dbReference>
<dbReference type="SMART" id="SM00342">
    <property type="entry name" value="HTH_ARAC"/>
    <property type="match status" value="1"/>
</dbReference>
<sequence length="308" mass="35791">MDVPYVPTTLSRLDVFQKPMKTTPNRHLNKSYFHDDIHVQLQKHILTEPVELHWHEFYELAFVLEGQGMNWVNGFPQRLKQGDMFLLTPADFHEIAPDSGTKLELYNLIFSQAMLTDDMVKLLFYQNEGHYAAFLTDDSFADVLFRFNSMMKEQQLHAAGRDIALSGDLNRLLLAWQRNRVHEDAKAEGIDKEEHRSFIYPSHPGIQKSLIYLQHHFRQSITLEDAAKQAHLSPNYFSEQFKKSTGISFQLYLQGLRLQFAHALLLTSQLPVTEICLISGFNTLTHFERVFRLHYGMSPREAQKDSAH</sequence>
<evidence type="ECO:0000256" key="1">
    <source>
        <dbReference type="ARBA" id="ARBA00023015"/>
    </source>
</evidence>
<keyword evidence="6" id="KW-1185">Reference proteome</keyword>
<accession>A0AA96RL46</accession>
<dbReference type="InterPro" id="IPR003313">
    <property type="entry name" value="AraC-bd"/>
</dbReference>
<reference evidence="5" key="1">
    <citation type="submission" date="2022-02" db="EMBL/GenBank/DDBJ databases">
        <title>Paenibacillus sp. MBLB1832 Whole Genome Shotgun Sequencing.</title>
        <authorList>
            <person name="Hwang C.Y."/>
            <person name="Cho E.-S."/>
            <person name="Seo M.-J."/>
        </authorList>
    </citation>
    <scope>NUCLEOTIDE SEQUENCE</scope>
    <source>
        <strain evidence="5">MBLB1832</strain>
    </source>
</reference>
<dbReference type="InterPro" id="IPR018062">
    <property type="entry name" value="HTH_AraC-typ_CS"/>
</dbReference>
<dbReference type="RefSeq" id="WP_314796447.1">
    <property type="nucleotide sequence ID" value="NZ_CP130319.1"/>
</dbReference>
<protein>
    <submittedName>
        <fullName evidence="5">AraC family transcriptional regulator</fullName>
    </submittedName>
</protein>
<keyword evidence="3" id="KW-0804">Transcription</keyword>
<gene>
    <name evidence="5" type="ORF">MJB10_16630</name>
</gene>
<dbReference type="SUPFAM" id="SSF46689">
    <property type="entry name" value="Homeodomain-like"/>
    <property type="match status" value="2"/>
</dbReference>